<evidence type="ECO:0000256" key="1">
    <source>
        <dbReference type="SAM" id="SignalP"/>
    </source>
</evidence>
<name>A0ABM7G2Q3_9SPHN</name>
<proteinExistence type="predicted"/>
<protein>
    <recommendedName>
        <fullName evidence="4">Secreted protein</fullName>
    </recommendedName>
</protein>
<evidence type="ECO:0000313" key="2">
    <source>
        <dbReference type="EMBL" id="BBF68811.1"/>
    </source>
</evidence>
<feature type="signal peptide" evidence="1">
    <location>
        <begin position="1"/>
        <end position="17"/>
    </location>
</feature>
<dbReference type="EMBL" id="AP018817">
    <property type="protein sequence ID" value="BBF68811.1"/>
    <property type="molecule type" value="Genomic_DNA"/>
</dbReference>
<evidence type="ECO:0008006" key="4">
    <source>
        <dbReference type="Google" id="ProtNLM"/>
    </source>
</evidence>
<organism evidence="2 3">
    <name type="scientific">Sphingomonas bisphenolicum</name>
    <dbReference type="NCBI Taxonomy" id="296544"/>
    <lineage>
        <taxon>Bacteria</taxon>
        <taxon>Pseudomonadati</taxon>
        <taxon>Pseudomonadota</taxon>
        <taxon>Alphaproteobacteria</taxon>
        <taxon>Sphingomonadales</taxon>
        <taxon>Sphingomonadaceae</taxon>
        <taxon>Sphingomonas</taxon>
    </lineage>
</organism>
<reference evidence="2" key="1">
    <citation type="submission" date="2018-07" db="EMBL/GenBank/DDBJ databases">
        <title>Complete genome sequence of Sphingomonas bisphenolicum strain AO1, a bisphenol A degradative bacterium isolated from Japanese farm field.</title>
        <authorList>
            <person name="Murakami M."/>
            <person name="Koh M."/>
            <person name="Koba S."/>
            <person name="Matsumura Y."/>
        </authorList>
    </citation>
    <scope>NUCLEOTIDE SEQUENCE</scope>
    <source>
        <strain evidence="2">AO1</strain>
    </source>
</reference>
<evidence type="ECO:0000313" key="3">
    <source>
        <dbReference type="Proteomes" id="UP001059971"/>
    </source>
</evidence>
<keyword evidence="3" id="KW-1185">Reference proteome</keyword>
<sequence length="128" mass="13313">MVAITIAALVGAQPAVAAAPKKAAPKAPSSACANLATKYENFSKQLSVNKADGRGGSAAVMTEAGLTLDLMRSNGCTLPTDTPSDMRYILKAYECSNARKRAVLAIVEGKPAATSIPQCDWSTWTPDL</sequence>
<dbReference type="Proteomes" id="UP001059971">
    <property type="component" value="Chromosome 1"/>
</dbReference>
<keyword evidence="1" id="KW-0732">Signal</keyword>
<feature type="chain" id="PRO_5046300487" description="Secreted protein" evidence="1">
    <location>
        <begin position="18"/>
        <end position="128"/>
    </location>
</feature>
<accession>A0ABM7G2Q3</accession>
<gene>
    <name evidence="2" type="ORF">SBA_ch1_10110</name>
</gene>